<dbReference type="Pfam" id="PF14027">
    <property type="entry name" value="Questin_oxidase"/>
    <property type="match status" value="1"/>
</dbReference>
<dbReference type="PANTHER" id="PTHR35870:SF1">
    <property type="entry name" value="PROTEIN, PUTATIVE (AFU_ORTHOLOGUE AFUA_5G03330)-RELATED"/>
    <property type="match status" value="1"/>
</dbReference>
<accession>V2X6W5</accession>
<dbReference type="HOGENOM" id="CLU_600042_0_0_1"/>
<dbReference type="AlphaFoldDB" id="V2X6W5"/>
<evidence type="ECO:0000313" key="3">
    <source>
        <dbReference type="Proteomes" id="UP000017559"/>
    </source>
</evidence>
<dbReference type="PANTHER" id="PTHR35870">
    <property type="entry name" value="PROTEIN, PUTATIVE (AFU_ORTHOLOGUE AFUA_5G03330)-RELATED"/>
    <property type="match status" value="1"/>
</dbReference>
<dbReference type="GO" id="GO:0016491">
    <property type="term" value="F:oxidoreductase activity"/>
    <property type="evidence" value="ECO:0007669"/>
    <property type="project" value="UniProtKB-KW"/>
</dbReference>
<dbReference type="EMBL" id="AWSO01000556">
    <property type="protein sequence ID" value="ESK89507.1"/>
    <property type="molecule type" value="Genomic_DNA"/>
</dbReference>
<organism evidence="2 3">
    <name type="scientific">Moniliophthora roreri (strain MCA 2997)</name>
    <name type="common">Cocoa frosty pod rot fungus</name>
    <name type="synonym">Crinipellis roreri</name>
    <dbReference type="NCBI Taxonomy" id="1381753"/>
    <lineage>
        <taxon>Eukaryota</taxon>
        <taxon>Fungi</taxon>
        <taxon>Dikarya</taxon>
        <taxon>Basidiomycota</taxon>
        <taxon>Agaricomycotina</taxon>
        <taxon>Agaricomycetes</taxon>
        <taxon>Agaricomycetidae</taxon>
        <taxon>Agaricales</taxon>
        <taxon>Marasmiineae</taxon>
        <taxon>Marasmiaceae</taxon>
        <taxon>Moniliophthora</taxon>
    </lineage>
</organism>
<protein>
    <submittedName>
        <fullName evidence="2">Uncharacterized protein</fullName>
    </submittedName>
</protein>
<dbReference type="KEGG" id="mrr:Moror_16087"/>
<proteinExistence type="predicted"/>
<name>V2X6W5_MONRO</name>
<evidence type="ECO:0000256" key="1">
    <source>
        <dbReference type="ARBA" id="ARBA00023002"/>
    </source>
</evidence>
<gene>
    <name evidence="2" type="ORF">Moror_16087</name>
</gene>
<evidence type="ECO:0000313" key="2">
    <source>
        <dbReference type="EMBL" id="ESK89507.1"/>
    </source>
</evidence>
<keyword evidence="1" id="KW-0560">Oxidoreductase</keyword>
<dbReference type="OrthoDB" id="10004862at2759"/>
<reference evidence="2 3" key="1">
    <citation type="journal article" date="2014" name="BMC Genomics">
        <title>Genome and secretome analysis of the hemibiotrophic fungal pathogen, Moniliophthora roreri, which causes frosty pod rot disease of cacao: mechanisms of the biotrophic and necrotrophic phases.</title>
        <authorList>
            <person name="Meinhardt L.W."/>
            <person name="Costa G.G.L."/>
            <person name="Thomazella D.P.T."/>
            <person name="Teixeira P.J.P.L."/>
            <person name="Carazzolle M.F."/>
            <person name="Schuster S.C."/>
            <person name="Carlson J.E."/>
            <person name="Guiltinan M.J."/>
            <person name="Mieczkowski P."/>
            <person name="Farmer A."/>
            <person name="Ramaraj T."/>
            <person name="Crozier J."/>
            <person name="Davis R.E."/>
            <person name="Shao J."/>
            <person name="Melnick R.L."/>
            <person name="Pereira G.A.G."/>
            <person name="Bailey B.A."/>
        </authorList>
    </citation>
    <scope>NUCLEOTIDE SEQUENCE [LARGE SCALE GENOMIC DNA]</scope>
    <source>
        <strain evidence="2 3">MCA 2997</strain>
    </source>
</reference>
<sequence length="456" mass="50731">MSCVWGPVQAFEAHESKQRAKLAANLNRSELSSVSQLTIAEMIITVRSKPNKPNLEGSTDGVWRSSWILVWNQTEITGIELGTASKGYQVIQDDECRSEVDSVSHQERTNAPSNLEEDRSVKMNPTTFNLWPTPVQPPSRTSPARLGPTPESTNTLLEVLKKNHEKWHVFFDDFGRHNHISHHVLAVWALGAHEHIVKAGYDKNEWMQRPRGSSPGPVTKENFNDHLGDRRFYNAYLEFFTEIFRTEGYARALEDYVFSPKANFSSTNKDDRPPEMVSRLAAGLLHAHIHVGYGAEFGLPGMFVEGLTMAAISPANTTVLIPPALFTATKDSVVHTVSDPLNKASARLQSVFVSLGGSTPSQAPKNTHVFDILSRIGKDPRMESPQVLGIERILSATLERCGDAIFQYVSQWSIDTADPSSVEQKIEELQWTATLMYAVPGFKQIEGGEFNADFLA</sequence>
<comment type="caution">
    <text evidence="2">The sequence shown here is derived from an EMBL/GenBank/DDBJ whole genome shotgun (WGS) entry which is preliminary data.</text>
</comment>
<keyword evidence="3" id="KW-1185">Reference proteome</keyword>
<dbReference type="Proteomes" id="UP000017559">
    <property type="component" value="Unassembled WGS sequence"/>
</dbReference>
<dbReference type="InterPro" id="IPR025337">
    <property type="entry name" value="Questin_oxidase-like"/>
</dbReference>